<keyword evidence="9" id="KW-0326">Glycosidase</keyword>
<dbReference type="PANTHER" id="PTHR43772">
    <property type="entry name" value="ENDO-1,4-BETA-XYLANASE"/>
    <property type="match status" value="1"/>
</dbReference>
<keyword evidence="5" id="KW-0858">Xylan degradation</keyword>
<name>A0A3E4N6R0_9BACT</name>
<gene>
    <name evidence="13" type="ORF">DXD04_03085</name>
</gene>
<comment type="catalytic activity">
    <reaction evidence="1">
        <text>Endohydrolysis of (1-&gt;4)-beta-D-glucosidic linkages in cellulose, lichenin and cereal beta-D-glucans.</text>
        <dbReference type="EC" id="3.2.1.4"/>
    </reaction>
</comment>
<feature type="site" description="Important for catalytic activity, responsible for pKa modulation of the active site Glu and correct orientation of both the proton donor and substrate" evidence="11">
    <location>
        <position position="153"/>
    </location>
</feature>
<dbReference type="SUPFAM" id="SSF48208">
    <property type="entry name" value="Six-hairpin glycosidases"/>
    <property type="match status" value="1"/>
</dbReference>
<dbReference type="InterPro" id="IPR023296">
    <property type="entry name" value="Glyco_hydro_beta-prop_sf"/>
</dbReference>
<keyword evidence="14" id="KW-1185">Reference proteome</keyword>
<dbReference type="Pfam" id="PF04616">
    <property type="entry name" value="Glyco_hydro_43"/>
    <property type="match status" value="1"/>
</dbReference>
<dbReference type="Pfam" id="PF01270">
    <property type="entry name" value="Glyco_hydro_8"/>
    <property type="match status" value="1"/>
</dbReference>
<dbReference type="RefSeq" id="WP_117670775.1">
    <property type="nucleotide sequence ID" value="NZ_CABOGR010000004.1"/>
</dbReference>
<dbReference type="GO" id="GO:0045493">
    <property type="term" value="P:xylan catabolic process"/>
    <property type="evidence" value="ECO:0007669"/>
    <property type="project" value="UniProtKB-KW"/>
</dbReference>
<sequence length="833" mass="95762">MRHLYLGIVTLFLVILKTYSQNPIISHSFTADPTARVFDGKVYLYPSHDIKSPVERLKDWFCMEDYHIYSSQNLVDWTDHGVILSQNNVPWVDSESYSMWAPDCVYKNGKYYFYFPAKPKNMKVFSVGVAVSDTPYGPFMPDWKPIEGIQGIDPCVLIDKQGSAYIYWAGNGLRMARLKDNMKELASAPVLIEGLPEGFKEGPFVFERNGKYYLTFPWVKDKMETLAYAMGNSPSGPFEFKGIIMDESPTGCWTNHHSIVEYNGQWYLFYHHNDFSPEADKRRSVRIDSLTFNSDGTIVKVKPTLRGVGITDARMKIQIDRYSAISKEGVSVSFVNDENKFEGWKCRLEKIKSWIQYNRVDFGSQPVQEVKMRVKSDKGGVVKIVADDEDIATVKIPAGKDWCVVKACVEKAPVGVCDIRVSLQKGASVEIDWIGFDAVPWSAGAFETRKYRNFFAEMGYSQAEIDAKLEKVFNDVFYGVNKVYFEVGDSMAYISDLKNHDVRTEGLSYGMMIAVQFDRKDIFDRLWRWCKKYMQHQKGMFEGYFAWSCQTDGTRNSEGPASDGELYYVTSLIFASNRWGNESGINYLAEAQNILDCSMKKVGKDAVTPFINIEHQLITFTPTRFGAKFTDPSYHLPAFYEVWARWAYDGRSRFWRECAERSREYLHKSIHPVTGLNPDYNNYDGSLLHSDGIIGDAFRFDSWRVPMNIALDYSWACADREWQQEYGNKIQNFLYGQGLYDFKDQYNVDGSPVKEVLQAGEYKQLRHSLGLVATAAAVSLVCTDVKCEEFVKQLWEAKHVPYEDGYLDKYYDGLLRLFAFMHLSGRYQIIFPQ</sequence>
<dbReference type="InterPro" id="IPR052176">
    <property type="entry name" value="Glycosyl_Hydrlase_43_Enz"/>
</dbReference>
<dbReference type="GO" id="GO:0016829">
    <property type="term" value="F:lyase activity"/>
    <property type="evidence" value="ECO:0007669"/>
    <property type="project" value="UniProtKB-KW"/>
</dbReference>
<evidence type="ECO:0000256" key="11">
    <source>
        <dbReference type="PIRSR" id="PIRSR606710-2"/>
    </source>
</evidence>
<dbReference type="Proteomes" id="UP000260862">
    <property type="component" value="Unassembled WGS sequence"/>
</dbReference>
<dbReference type="GO" id="GO:0008810">
    <property type="term" value="F:cellulase activity"/>
    <property type="evidence" value="ECO:0007669"/>
    <property type="project" value="UniProtKB-EC"/>
</dbReference>
<dbReference type="Gene3D" id="1.50.10.10">
    <property type="match status" value="1"/>
</dbReference>
<evidence type="ECO:0000256" key="2">
    <source>
        <dbReference type="ARBA" id="ARBA00009209"/>
    </source>
</evidence>
<dbReference type="Pfam" id="PF03422">
    <property type="entry name" value="CBM_6"/>
    <property type="match status" value="1"/>
</dbReference>
<protein>
    <recommendedName>
        <fullName evidence="4">cellulase</fullName>
        <ecNumber evidence="4">3.2.1.4</ecNumber>
    </recommendedName>
</protein>
<reference evidence="13 14" key="1">
    <citation type="submission" date="2018-08" db="EMBL/GenBank/DDBJ databases">
        <title>A genome reference for cultivated species of the human gut microbiota.</title>
        <authorList>
            <person name="Zou Y."/>
            <person name="Xue W."/>
            <person name="Luo G."/>
        </authorList>
    </citation>
    <scope>NUCLEOTIDE SEQUENCE [LARGE SCALE GENOMIC DNA]</scope>
    <source>
        <strain evidence="13 14">TF10-3AC</strain>
    </source>
</reference>
<keyword evidence="8" id="KW-0119">Carbohydrate metabolism</keyword>
<dbReference type="AlphaFoldDB" id="A0A3E4N6R0"/>
<evidence type="ECO:0000313" key="14">
    <source>
        <dbReference type="Proteomes" id="UP000260862"/>
    </source>
</evidence>
<dbReference type="GO" id="GO:0030246">
    <property type="term" value="F:carbohydrate binding"/>
    <property type="evidence" value="ECO:0007669"/>
    <property type="project" value="InterPro"/>
</dbReference>
<evidence type="ECO:0000256" key="8">
    <source>
        <dbReference type="ARBA" id="ARBA00023277"/>
    </source>
</evidence>
<evidence type="ECO:0000256" key="4">
    <source>
        <dbReference type="ARBA" id="ARBA00012601"/>
    </source>
</evidence>
<feature type="domain" description="CBM6" evidence="12">
    <location>
        <begin position="353"/>
        <end position="437"/>
    </location>
</feature>
<dbReference type="Gene3D" id="2.60.120.260">
    <property type="entry name" value="Galactose-binding domain-like"/>
    <property type="match status" value="1"/>
</dbReference>
<dbReference type="InterPro" id="IPR006710">
    <property type="entry name" value="Glyco_hydro_43"/>
</dbReference>
<keyword evidence="6" id="KW-0378">Hydrolase</keyword>
<dbReference type="InterPro" id="IPR002037">
    <property type="entry name" value="Glyco_hydro_8"/>
</dbReference>
<proteinExistence type="inferred from homology"/>
<dbReference type="InterPro" id="IPR012341">
    <property type="entry name" value="6hp_glycosidase-like_sf"/>
</dbReference>
<keyword evidence="7" id="KW-0136">Cellulose degradation</keyword>
<dbReference type="CDD" id="cd08990">
    <property type="entry name" value="GH43_AXH_like"/>
    <property type="match status" value="1"/>
</dbReference>
<keyword evidence="13" id="KW-0456">Lyase</keyword>
<dbReference type="InterPro" id="IPR008928">
    <property type="entry name" value="6-hairpin_glycosidase_sf"/>
</dbReference>
<comment type="similarity">
    <text evidence="3">Belongs to the glycosyl hydrolase 43 family.</text>
</comment>
<dbReference type="PRINTS" id="PR00735">
    <property type="entry name" value="GLHYDRLASE8"/>
</dbReference>
<dbReference type="EC" id="3.2.1.4" evidence="4"/>
<evidence type="ECO:0000256" key="3">
    <source>
        <dbReference type="ARBA" id="ARBA00009865"/>
    </source>
</evidence>
<dbReference type="InterPro" id="IPR005084">
    <property type="entry name" value="CBM6"/>
</dbReference>
<dbReference type="EMBL" id="QSQT01000004">
    <property type="protein sequence ID" value="RGK57490.1"/>
    <property type="molecule type" value="Genomic_DNA"/>
</dbReference>
<evidence type="ECO:0000256" key="9">
    <source>
        <dbReference type="ARBA" id="ARBA00023295"/>
    </source>
</evidence>
<evidence type="ECO:0000256" key="6">
    <source>
        <dbReference type="ARBA" id="ARBA00022801"/>
    </source>
</evidence>
<evidence type="ECO:0000256" key="1">
    <source>
        <dbReference type="ARBA" id="ARBA00000966"/>
    </source>
</evidence>
<dbReference type="Gene3D" id="2.115.10.20">
    <property type="entry name" value="Glycosyl hydrolase domain, family 43"/>
    <property type="match status" value="1"/>
</dbReference>
<organism evidence="13 14">
    <name type="scientific">Phocaeicola plebeius</name>
    <dbReference type="NCBI Taxonomy" id="310297"/>
    <lineage>
        <taxon>Bacteria</taxon>
        <taxon>Pseudomonadati</taxon>
        <taxon>Bacteroidota</taxon>
        <taxon>Bacteroidia</taxon>
        <taxon>Bacteroidales</taxon>
        <taxon>Bacteroidaceae</taxon>
        <taxon>Phocaeicola</taxon>
    </lineage>
</organism>
<evidence type="ECO:0000256" key="10">
    <source>
        <dbReference type="ARBA" id="ARBA00023326"/>
    </source>
</evidence>
<dbReference type="SUPFAM" id="SSF75005">
    <property type="entry name" value="Arabinanase/levansucrase/invertase"/>
    <property type="match status" value="1"/>
</dbReference>
<evidence type="ECO:0000313" key="13">
    <source>
        <dbReference type="EMBL" id="RGK57490.1"/>
    </source>
</evidence>
<comment type="caution">
    <text evidence="13">The sequence shown here is derived from an EMBL/GenBank/DDBJ whole genome shotgun (WGS) entry which is preliminary data.</text>
</comment>
<comment type="similarity">
    <text evidence="2">Belongs to the glycosyl hydrolase 8 (cellulase D) family.</text>
</comment>
<evidence type="ECO:0000256" key="5">
    <source>
        <dbReference type="ARBA" id="ARBA00022651"/>
    </source>
</evidence>
<dbReference type="GO" id="GO:0030245">
    <property type="term" value="P:cellulose catabolic process"/>
    <property type="evidence" value="ECO:0007669"/>
    <property type="project" value="UniProtKB-KW"/>
</dbReference>
<evidence type="ECO:0000256" key="7">
    <source>
        <dbReference type="ARBA" id="ARBA00023001"/>
    </source>
</evidence>
<evidence type="ECO:0000259" key="12">
    <source>
        <dbReference type="Pfam" id="PF03422"/>
    </source>
</evidence>
<accession>A0A3E4N6R0</accession>
<keyword evidence="10" id="KW-0624">Polysaccharide degradation</keyword>
<dbReference type="PANTHER" id="PTHR43772:SF2">
    <property type="entry name" value="PUTATIVE (AFU_ORTHOLOGUE AFUA_2G04480)-RELATED"/>
    <property type="match status" value="1"/>
</dbReference>